<evidence type="ECO:0000313" key="2">
    <source>
        <dbReference type="EMBL" id="AZS30387.1"/>
    </source>
</evidence>
<dbReference type="RefSeq" id="WP_106625281.1">
    <property type="nucleotide sequence ID" value="NZ_CP032819.1"/>
</dbReference>
<keyword evidence="1" id="KW-0812">Transmembrane</keyword>
<accession>A0A3Q9IPT0</accession>
<gene>
    <name evidence="2" type="ORF">D8S85_13075</name>
</gene>
<dbReference type="AlphaFoldDB" id="A0A3Q9IPT0"/>
<evidence type="ECO:0000256" key="1">
    <source>
        <dbReference type="SAM" id="Phobius"/>
    </source>
</evidence>
<dbReference type="KEGG" id="buy:D8S85_13075"/>
<evidence type="ECO:0000313" key="3">
    <source>
        <dbReference type="Proteomes" id="UP000270673"/>
    </source>
</evidence>
<protein>
    <submittedName>
        <fullName evidence="2">Class IIb bacteriocin, lactobin A/cerein 7B family</fullName>
    </submittedName>
</protein>
<keyword evidence="3" id="KW-1185">Reference proteome</keyword>
<name>A0A3Q9IPT0_9BACT</name>
<feature type="transmembrane region" description="Helical" evidence="1">
    <location>
        <begin position="26"/>
        <end position="46"/>
    </location>
</feature>
<sequence>MKKFDLAIYEVEEMNQKELTEVNGGVAFWTIAGVIIAFVALVYTIYRDSRPPQTIHTTDPTPPPYEINAHITIDSITVAPGYGYTITGNGIDITITIRQISD</sequence>
<dbReference type="NCBIfam" id="TIGR03949">
    <property type="entry name" value="bact_IIb_cerein"/>
    <property type="match status" value="1"/>
</dbReference>
<dbReference type="Proteomes" id="UP000270673">
    <property type="component" value="Chromosome"/>
</dbReference>
<dbReference type="InterPro" id="IPR023991">
    <property type="entry name" value="Bacteriocin_IIb_lactobn/cerein"/>
</dbReference>
<keyword evidence="1" id="KW-0472">Membrane</keyword>
<organism evidence="2 3">
    <name type="scientific">Butyricimonas faecalis</name>
    <dbReference type="NCBI Taxonomy" id="2093856"/>
    <lineage>
        <taxon>Bacteria</taxon>
        <taxon>Pseudomonadati</taxon>
        <taxon>Bacteroidota</taxon>
        <taxon>Bacteroidia</taxon>
        <taxon>Bacteroidales</taxon>
        <taxon>Odoribacteraceae</taxon>
        <taxon>Butyricimonas</taxon>
    </lineage>
</organism>
<dbReference type="EMBL" id="CP032819">
    <property type="protein sequence ID" value="AZS30387.1"/>
    <property type="molecule type" value="Genomic_DNA"/>
</dbReference>
<reference evidence="2 3" key="1">
    <citation type="submission" date="2018-10" db="EMBL/GenBank/DDBJ databases">
        <title>Butyricimonas faecalis sp. nov., isolated from human faeces and emended description of the genus Butyricimonas.</title>
        <authorList>
            <person name="Le Roy T."/>
            <person name="Van der Smissen P."/>
            <person name="Paquot A."/>
            <person name="Delzenne N."/>
            <person name="Muccioli G."/>
            <person name="Collet J.-F."/>
            <person name="Cani P.D."/>
        </authorList>
    </citation>
    <scope>NUCLEOTIDE SEQUENCE [LARGE SCALE GENOMIC DNA]</scope>
    <source>
        <strain evidence="2 3">H184</strain>
    </source>
</reference>
<dbReference type="OrthoDB" id="983091at2"/>
<keyword evidence="1" id="KW-1133">Transmembrane helix</keyword>
<proteinExistence type="predicted"/>